<name>A0AAV4SUF9_CAEEX</name>
<evidence type="ECO:0000313" key="1">
    <source>
        <dbReference type="EMBL" id="GIY36931.1"/>
    </source>
</evidence>
<feature type="non-terminal residue" evidence="1">
    <location>
        <position position="45"/>
    </location>
</feature>
<organism evidence="1 2">
    <name type="scientific">Caerostris extrusa</name>
    <name type="common">Bark spider</name>
    <name type="synonym">Caerostris bankana</name>
    <dbReference type="NCBI Taxonomy" id="172846"/>
    <lineage>
        <taxon>Eukaryota</taxon>
        <taxon>Metazoa</taxon>
        <taxon>Ecdysozoa</taxon>
        <taxon>Arthropoda</taxon>
        <taxon>Chelicerata</taxon>
        <taxon>Arachnida</taxon>
        <taxon>Araneae</taxon>
        <taxon>Araneomorphae</taxon>
        <taxon>Entelegynae</taxon>
        <taxon>Araneoidea</taxon>
        <taxon>Araneidae</taxon>
        <taxon>Caerostris</taxon>
    </lineage>
</organism>
<keyword evidence="2" id="KW-1185">Reference proteome</keyword>
<accession>A0AAV4SUF9</accession>
<evidence type="ECO:0000313" key="2">
    <source>
        <dbReference type="Proteomes" id="UP001054945"/>
    </source>
</evidence>
<proteinExistence type="predicted"/>
<reference evidence="1 2" key="1">
    <citation type="submission" date="2021-06" db="EMBL/GenBank/DDBJ databases">
        <title>Caerostris extrusa draft genome.</title>
        <authorList>
            <person name="Kono N."/>
            <person name="Arakawa K."/>
        </authorList>
    </citation>
    <scope>NUCLEOTIDE SEQUENCE [LARGE SCALE GENOMIC DNA]</scope>
</reference>
<protein>
    <submittedName>
        <fullName evidence="1">Uncharacterized protein</fullName>
    </submittedName>
</protein>
<sequence>MDDSRGSVPTFPAGDLRSYCTNMVQLFDSPKHVGPFEDASLLSLL</sequence>
<dbReference type="EMBL" id="BPLR01010110">
    <property type="protein sequence ID" value="GIY36931.1"/>
    <property type="molecule type" value="Genomic_DNA"/>
</dbReference>
<dbReference type="AlphaFoldDB" id="A0AAV4SUF9"/>
<gene>
    <name evidence="1" type="ORF">CEXT_27031</name>
</gene>
<dbReference type="Proteomes" id="UP001054945">
    <property type="component" value="Unassembled WGS sequence"/>
</dbReference>
<comment type="caution">
    <text evidence="1">The sequence shown here is derived from an EMBL/GenBank/DDBJ whole genome shotgun (WGS) entry which is preliminary data.</text>
</comment>